<sequence>MNTFTFKEMLADQNWLSKLAIGTSVNLTALLVFLFNPLFLPLSVIMGGITNGYLLRVMRTYIKGSKELPEWDQFVDLMISGISWLAVTLFFQFGGLALLALFLTQGVASGSTFVASKGFTNWGMTTFLSVYCYFVLTSFFTSILMANFAQEESMKSGFQWLKVSIRMMRAPGKFLVVWLAGLSLIFLASFLPGLTFIGLIISPFLTFLAQVVQARMIALVWRETAKPGEEPSDSAASAALSS</sequence>
<feature type="transmembrane region" description="Helical" evidence="1">
    <location>
        <begin position="170"/>
        <end position="188"/>
    </location>
</feature>
<comment type="caution">
    <text evidence="2">The sequence shown here is derived from an EMBL/GenBank/DDBJ whole genome shotgun (WGS) entry which is preliminary data.</text>
</comment>
<keyword evidence="1" id="KW-0472">Membrane</keyword>
<feature type="transmembrane region" description="Helical" evidence="1">
    <location>
        <begin position="74"/>
        <end position="102"/>
    </location>
</feature>
<name>A0A8J7PP80_9BACT</name>
<reference evidence="2" key="1">
    <citation type="submission" date="2021-02" db="EMBL/GenBank/DDBJ databases">
        <title>Genome-Resolved Metagenomics of a Microbial Community Performing Photosynthetic Biological Nutrient Removal.</title>
        <authorList>
            <person name="Mcdaniel E.A."/>
        </authorList>
    </citation>
    <scope>NUCLEOTIDE SEQUENCE</scope>
    <source>
        <strain evidence="2">UWPOB_OBS1</strain>
    </source>
</reference>
<evidence type="ECO:0000256" key="1">
    <source>
        <dbReference type="SAM" id="Phobius"/>
    </source>
</evidence>
<proteinExistence type="predicted"/>
<dbReference type="Pfam" id="PF13197">
    <property type="entry name" value="DUF4013"/>
    <property type="match status" value="1"/>
</dbReference>
<evidence type="ECO:0000313" key="3">
    <source>
        <dbReference type="Proteomes" id="UP000664277"/>
    </source>
</evidence>
<keyword evidence="1" id="KW-0812">Transmembrane</keyword>
<dbReference type="Proteomes" id="UP000664277">
    <property type="component" value="Unassembled WGS sequence"/>
</dbReference>
<feature type="transmembrane region" description="Helical" evidence="1">
    <location>
        <begin position="122"/>
        <end position="149"/>
    </location>
</feature>
<dbReference type="AlphaFoldDB" id="A0A8J7PP80"/>
<gene>
    <name evidence="2" type="ORF">J0M35_19510</name>
</gene>
<feature type="transmembrane region" description="Helical" evidence="1">
    <location>
        <begin position="27"/>
        <end position="54"/>
    </location>
</feature>
<accession>A0A8J7PP80</accession>
<evidence type="ECO:0000313" key="2">
    <source>
        <dbReference type="EMBL" id="MBN8662565.1"/>
    </source>
</evidence>
<keyword evidence="1" id="KW-1133">Transmembrane helix</keyword>
<dbReference type="InterPro" id="IPR025098">
    <property type="entry name" value="DUF4013"/>
</dbReference>
<organism evidence="2 3">
    <name type="scientific">Candidatus Obscuribacter phosphatis</name>
    <dbReference type="NCBI Taxonomy" id="1906157"/>
    <lineage>
        <taxon>Bacteria</taxon>
        <taxon>Bacillati</taxon>
        <taxon>Candidatus Melainabacteria</taxon>
        <taxon>Candidatus Obscuribacterales</taxon>
        <taxon>Candidatus Obscuribacteraceae</taxon>
        <taxon>Candidatus Obscuribacter</taxon>
    </lineage>
</organism>
<dbReference type="EMBL" id="JAFLCK010000043">
    <property type="protein sequence ID" value="MBN8662565.1"/>
    <property type="molecule type" value="Genomic_DNA"/>
</dbReference>
<protein>
    <submittedName>
        <fullName evidence="2">DUF4013 domain-containing protein</fullName>
    </submittedName>
</protein>